<name>A0AAQ3UUW9_PASNO</name>
<dbReference type="EMBL" id="CP144754">
    <property type="protein sequence ID" value="WVZ96740.1"/>
    <property type="molecule type" value="Genomic_DNA"/>
</dbReference>
<dbReference type="Pfam" id="PF13966">
    <property type="entry name" value="zf-RVT"/>
    <property type="match status" value="1"/>
</dbReference>
<sequence>MQGVILSRDNLAKINWSGNQKRCFCDQSETIKHLFFDCQHARTVWRIEVENEMRFLIGGTALLWVIWCTRNDIVFEKKRYTFFMWAIFRGAYWLRCKRDRSLSKQGNRSCCSRYFCEEQMEKQ</sequence>
<dbReference type="AlphaFoldDB" id="A0AAQ3UUW9"/>
<evidence type="ECO:0000259" key="1">
    <source>
        <dbReference type="Pfam" id="PF13966"/>
    </source>
</evidence>
<accession>A0AAQ3UUW9</accession>
<reference evidence="2 3" key="1">
    <citation type="submission" date="2024-02" db="EMBL/GenBank/DDBJ databases">
        <title>High-quality chromosome-scale genome assembly of Pensacola bahiagrass (Paspalum notatum Flugge var. saurae).</title>
        <authorList>
            <person name="Vega J.M."/>
            <person name="Podio M."/>
            <person name="Orjuela J."/>
            <person name="Siena L.A."/>
            <person name="Pessino S.C."/>
            <person name="Combes M.C."/>
            <person name="Mariac C."/>
            <person name="Albertini E."/>
            <person name="Pupilli F."/>
            <person name="Ortiz J.P.A."/>
            <person name="Leblanc O."/>
        </authorList>
    </citation>
    <scope>NUCLEOTIDE SEQUENCE [LARGE SCALE GENOMIC DNA]</scope>
    <source>
        <strain evidence="2">R1</strain>
        <tissue evidence="2">Leaf</tissue>
    </source>
</reference>
<proteinExistence type="predicted"/>
<evidence type="ECO:0000313" key="2">
    <source>
        <dbReference type="EMBL" id="WVZ96740.1"/>
    </source>
</evidence>
<evidence type="ECO:0000313" key="3">
    <source>
        <dbReference type="Proteomes" id="UP001341281"/>
    </source>
</evidence>
<keyword evidence="3" id="KW-1185">Reference proteome</keyword>
<feature type="domain" description="Reverse transcriptase zinc-binding" evidence="1">
    <location>
        <begin position="3"/>
        <end position="45"/>
    </location>
</feature>
<organism evidence="2 3">
    <name type="scientific">Paspalum notatum var. saurae</name>
    <dbReference type="NCBI Taxonomy" id="547442"/>
    <lineage>
        <taxon>Eukaryota</taxon>
        <taxon>Viridiplantae</taxon>
        <taxon>Streptophyta</taxon>
        <taxon>Embryophyta</taxon>
        <taxon>Tracheophyta</taxon>
        <taxon>Spermatophyta</taxon>
        <taxon>Magnoliopsida</taxon>
        <taxon>Liliopsida</taxon>
        <taxon>Poales</taxon>
        <taxon>Poaceae</taxon>
        <taxon>PACMAD clade</taxon>
        <taxon>Panicoideae</taxon>
        <taxon>Andropogonodae</taxon>
        <taxon>Paspaleae</taxon>
        <taxon>Paspalinae</taxon>
        <taxon>Paspalum</taxon>
    </lineage>
</organism>
<gene>
    <name evidence="2" type="ORF">U9M48_042341</name>
</gene>
<dbReference type="InterPro" id="IPR026960">
    <property type="entry name" value="RVT-Znf"/>
</dbReference>
<protein>
    <recommendedName>
        <fullName evidence="1">Reverse transcriptase zinc-binding domain-containing protein</fullName>
    </recommendedName>
</protein>
<dbReference type="Proteomes" id="UP001341281">
    <property type="component" value="Chromosome 10"/>
</dbReference>